<dbReference type="Proteomes" id="UP000824120">
    <property type="component" value="Chromosome 4"/>
</dbReference>
<proteinExistence type="predicted"/>
<dbReference type="AlphaFoldDB" id="A0A9J5ZIA7"/>
<sequence length="137" mass="15725">MTIGDSVLIGSASATQSVETLEEIEKKRNHPLYLHPSDTPGCTQSRRESLEPIALYAGRGNFQRNNDARRGNIQRNNMRSPQLKKKNWDKICDYCNVQGHVKLDCYKLNGYPPDWKFKKKQPENFASGYDQNFTGQM</sequence>
<name>A0A9J5ZIA7_SOLCO</name>
<comment type="caution">
    <text evidence="1">The sequence shown here is derived from an EMBL/GenBank/DDBJ whole genome shotgun (WGS) entry which is preliminary data.</text>
</comment>
<dbReference type="OrthoDB" id="5544992at2759"/>
<dbReference type="PANTHER" id="PTHR34222:SF97">
    <property type="entry name" value="CATALYTIC REGION, PUTATIVE-RELATED"/>
    <property type="match status" value="1"/>
</dbReference>
<reference evidence="1 2" key="1">
    <citation type="submission" date="2020-09" db="EMBL/GenBank/DDBJ databases">
        <title>De no assembly of potato wild relative species, Solanum commersonii.</title>
        <authorList>
            <person name="Cho K."/>
        </authorList>
    </citation>
    <scope>NUCLEOTIDE SEQUENCE [LARGE SCALE GENOMIC DNA]</scope>
    <source>
        <strain evidence="1">LZ3.2</strain>
        <tissue evidence="1">Leaf</tissue>
    </source>
</reference>
<accession>A0A9J5ZIA7</accession>
<protein>
    <submittedName>
        <fullName evidence="1">Uncharacterized protein</fullName>
    </submittedName>
</protein>
<organism evidence="1 2">
    <name type="scientific">Solanum commersonii</name>
    <name type="common">Commerson's wild potato</name>
    <name type="synonym">Commerson's nightshade</name>
    <dbReference type="NCBI Taxonomy" id="4109"/>
    <lineage>
        <taxon>Eukaryota</taxon>
        <taxon>Viridiplantae</taxon>
        <taxon>Streptophyta</taxon>
        <taxon>Embryophyta</taxon>
        <taxon>Tracheophyta</taxon>
        <taxon>Spermatophyta</taxon>
        <taxon>Magnoliopsida</taxon>
        <taxon>eudicotyledons</taxon>
        <taxon>Gunneridae</taxon>
        <taxon>Pentapetalae</taxon>
        <taxon>asterids</taxon>
        <taxon>lamiids</taxon>
        <taxon>Solanales</taxon>
        <taxon>Solanaceae</taxon>
        <taxon>Solanoideae</taxon>
        <taxon>Solaneae</taxon>
        <taxon>Solanum</taxon>
    </lineage>
</organism>
<keyword evidence="2" id="KW-1185">Reference proteome</keyword>
<gene>
    <name evidence="1" type="ORF">H5410_022865</name>
</gene>
<evidence type="ECO:0000313" key="2">
    <source>
        <dbReference type="Proteomes" id="UP000824120"/>
    </source>
</evidence>
<dbReference type="PANTHER" id="PTHR34222">
    <property type="entry name" value="GAG_PRE-INTEGRS DOMAIN-CONTAINING PROTEIN"/>
    <property type="match status" value="1"/>
</dbReference>
<dbReference type="EMBL" id="JACXVP010000004">
    <property type="protein sequence ID" value="KAG5611584.1"/>
    <property type="molecule type" value="Genomic_DNA"/>
</dbReference>
<evidence type="ECO:0000313" key="1">
    <source>
        <dbReference type="EMBL" id="KAG5611584.1"/>
    </source>
</evidence>